<dbReference type="InterPro" id="IPR006805">
    <property type="entry name" value="Anth_synth_I_N"/>
</dbReference>
<dbReference type="InterPro" id="IPR019999">
    <property type="entry name" value="Anth_synth_I-like"/>
</dbReference>
<sequence length="419" mass="48065">MIIKPKCEAADCFKYIKKVFPNSYLAEDNRQIIIGIDVVYFDSDTYTYSDLRELVKSRKSIAEFSGLFGVFSYETIHYFEKINRKEKAEYDYPEFIFSDAGAYLHFDKKNSEFSFFGDTEKYSDLLLQLKDVASAEKSENNKSFKILSNESEKKNIFLKNVNEAKEYIKKGDIFQIVLSSQIIIESDYDPYDFYMELTEKNPSPYMFYFPTPYGTVIGSSPEILLKIEDKQIFIAPIAGTRPRGRDPEEDKILARELLNDDKELAEHRMLIDLARNDIGKFSSPGSVKVKNPMHVEYFQHVMHIVSDVYGELADGTDIFDVISTAFPAGTLSGAPKIRAMEIIAELELHKRNIYGGGIGFLHYNGNSQIAIIIRTAFYKDKKYYIQSGAGIVYDSDPEKEYLEILHKRKSLTGILTDCK</sequence>
<dbReference type="GO" id="GO:0000162">
    <property type="term" value="P:L-tryptophan biosynthetic process"/>
    <property type="evidence" value="ECO:0007669"/>
    <property type="project" value="TreeGrafter"/>
</dbReference>
<keyword evidence="4" id="KW-1185">Reference proteome</keyword>
<evidence type="ECO:0000259" key="2">
    <source>
        <dbReference type="Pfam" id="PF04715"/>
    </source>
</evidence>
<organism evidence="3 4">
    <name type="scientific">Sebaldella termitidis (strain ATCC 33386 / NCTC 11300)</name>
    <dbReference type="NCBI Taxonomy" id="526218"/>
    <lineage>
        <taxon>Bacteria</taxon>
        <taxon>Fusobacteriati</taxon>
        <taxon>Fusobacteriota</taxon>
        <taxon>Fusobacteriia</taxon>
        <taxon>Fusobacteriales</taxon>
        <taxon>Leptotrichiaceae</taxon>
        <taxon>Sebaldella</taxon>
    </lineage>
</organism>
<dbReference type="Gene3D" id="3.60.120.10">
    <property type="entry name" value="Anthranilate synthase"/>
    <property type="match status" value="1"/>
</dbReference>
<name>D1APV6_SEBTE</name>
<dbReference type="Pfam" id="PF04715">
    <property type="entry name" value="Anth_synt_I_N"/>
    <property type="match status" value="1"/>
</dbReference>
<dbReference type="EC" id="4.1.3.27" evidence="3"/>
<evidence type="ECO:0000313" key="3">
    <source>
        <dbReference type="EMBL" id="ACZ10140.1"/>
    </source>
</evidence>
<evidence type="ECO:0000313" key="4">
    <source>
        <dbReference type="Proteomes" id="UP000000845"/>
    </source>
</evidence>
<keyword evidence="3" id="KW-0456">Lyase</keyword>
<dbReference type="Pfam" id="PF00425">
    <property type="entry name" value="Chorismate_bind"/>
    <property type="match status" value="1"/>
</dbReference>
<accession>D1APV6</accession>
<reference evidence="3 4" key="2">
    <citation type="journal article" date="2010" name="Stand. Genomic Sci.">
        <title>Complete genome sequence of Sebaldella termitidis type strain (NCTC 11300).</title>
        <authorList>
            <person name="Harmon-Smith M."/>
            <person name="Celia L."/>
            <person name="Chertkov O."/>
            <person name="Lapidus A."/>
            <person name="Copeland A."/>
            <person name="Glavina Del Rio T."/>
            <person name="Nolan M."/>
            <person name="Lucas S."/>
            <person name="Tice H."/>
            <person name="Cheng J.F."/>
            <person name="Han C."/>
            <person name="Detter J.C."/>
            <person name="Bruce D."/>
            <person name="Goodwin L."/>
            <person name="Pitluck S."/>
            <person name="Pati A."/>
            <person name="Liolios K."/>
            <person name="Ivanova N."/>
            <person name="Mavromatis K."/>
            <person name="Mikhailova N."/>
            <person name="Chen A."/>
            <person name="Palaniappan K."/>
            <person name="Land M."/>
            <person name="Hauser L."/>
            <person name="Chang Y.J."/>
            <person name="Jeffries C.D."/>
            <person name="Brettin T."/>
            <person name="Goker M."/>
            <person name="Beck B."/>
            <person name="Bristow J."/>
            <person name="Eisen J.A."/>
            <person name="Markowitz V."/>
            <person name="Hugenholtz P."/>
            <person name="Kyrpides N.C."/>
            <person name="Klenk H.P."/>
            <person name="Chen F."/>
        </authorList>
    </citation>
    <scope>NUCLEOTIDE SEQUENCE [LARGE SCALE GENOMIC DNA]</scope>
    <source>
        <strain evidence="4">ATCC 33386 / NCTC 11300</strain>
    </source>
</reference>
<dbReference type="RefSeq" id="WP_012862722.1">
    <property type="nucleotide sequence ID" value="NC_013517.1"/>
</dbReference>
<gene>
    <name evidence="3" type="ordered locus">Sterm_3300</name>
</gene>
<proteinExistence type="predicted"/>
<evidence type="ECO:0000259" key="1">
    <source>
        <dbReference type="Pfam" id="PF00425"/>
    </source>
</evidence>
<dbReference type="Proteomes" id="UP000000845">
    <property type="component" value="Chromosome"/>
</dbReference>
<dbReference type="EMBL" id="CP001739">
    <property type="protein sequence ID" value="ACZ10140.1"/>
    <property type="molecule type" value="Genomic_DNA"/>
</dbReference>
<feature type="domain" description="Chorismate-utilising enzyme C-terminal" evidence="1">
    <location>
        <begin position="154"/>
        <end position="407"/>
    </location>
</feature>
<dbReference type="PANTHER" id="PTHR11236">
    <property type="entry name" value="AMINOBENZOATE/ANTHRANILATE SYNTHASE"/>
    <property type="match status" value="1"/>
</dbReference>
<dbReference type="SUPFAM" id="SSF56322">
    <property type="entry name" value="ADC synthase"/>
    <property type="match status" value="1"/>
</dbReference>
<dbReference type="GO" id="GO:0004049">
    <property type="term" value="F:anthranilate synthase activity"/>
    <property type="evidence" value="ECO:0007669"/>
    <property type="project" value="UniProtKB-EC"/>
</dbReference>
<protein>
    <submittedName>
        <fullName evidence="3">Anthranilate synthase</fullName>
        <ecNumber evidence="3">4.1.3.27</ecNumber>
    </submittedName>
</protein>
<dbReference type="HOGENOM" id="CLU_006493_9_2_0"/>
<dbReference type="AlphaFoldDB" id="D1APV6"/>
<dbReference type="eggNOG" id="COG0147">
    <property type="taxonomic scope" value="Bacteria"/>
</dbReference>
<dbReference type="InterPro" id="IPR015890">
    <property type="entry name" value="Chorismate_C"/>
</dbReference>
<reference evidence="4" key="1">
    <citation type="submission" date="2009-09" db="EMBL/GenBank/DDBJ databases">
        <title>The complete chromosome of Sebaldella termitidis ATCC 33386.</title>
        <authorList>
            <consortium name="US DOE Joint Genome Institute (JGI-PGF)"/>
            <person name="Lucas S."/>
            <person name="Copeland A."/>
            <person name="Lapidus A."/>
            <person name="Glavina del Rio T."/>
            <person name="Dalin E."/>
            <person name="Tice H."/>
            <person name="Bruce D."/>
            <person name="Goodwin L."/>
            <person name="Pitluck S."/>
            <person name="Kyrpides N."/>
            <person name="Mavromatis K."/>
            <person name="Ivanova N."/>
            <person name="Mikhailova N."/>
            <person name="Sims D."/>
            <person name="Meincke L."/>
            <person name="Brettin T."/>
            <person name="Detter J.C."/>
            <person name="Han C."/>
            <person name="Larimer F."/>
            <person name="Land M."/>
            <person name="Hauser L."/>
            <person name="Markowitz V."/>
            <person name="Cheng J.F."/>
            <person name="Hugenholtz P."/>
            <person name="Woyke T."/>
            <person name="Wu D."/>
            <person name="Eisen J.A."/>
        </authorList>
    </citation>
    <scope>NUCLEOTIDE SEQUENCE [LARGE SCALE GENOMIC DNA]</scope>
    <source>
        <strain evidence="4">ATCC 33386 / NCTC 11300</strain>
    </source>
</reference>
<dbReference type="InterPro" id="IPR005801">
    <property type="entry name" value="ADC_synthase"/>
</dbReference>
<dbReference type="STRING" id="526218.Sterm_3300"/>
<dbReference type="KEGG" id="str:Sterm_3300"/>
<dbReference type="PANTHER" id="PTHR11236:SF9">
    <property type="entry name" value="ANTHRANILATE SYNTHASE COMPONENT 1"/>
    <property type="match status" value="1"/>
</dbReference>
<dbReference type="PRINTS" id="PR00095">
    <property type="entry name" value="ANTSNTHASEI"/>
</dbReference>
<feature type="domain" description="Anthranilate synthase component I N-terminal" evidence="2">
    <location>
        <begin position="59"/>
        <end position="112"/>
    </location>
</feature>